<evidence type="ECO:0000256" key="13">
    <source>
        <dbReference type="PIRSR" id="PIRSR000350-2"/>
    </source>
</evidence>
<dbReference type="AlphaFoldDB" id="A0A084IKK9"/>
<dbReference type="Gene3D" id="3.30.390.30">
    <property type="match status" value="1"/>
</dbReference>
<evidence type="ECO:0000256" key="7">
    <source>
        <dbReference type="ARBA" id="ARBA00022827"/>
    </source>
</evidence>
<evidence type="ECO:0000256" key="16">
    <source>
        <dbReference type="RuleBase" id="RU003692"/>
    </source>
</evidence>
<feature type="binding site" evidence="14">
    <location>
        <begin position="188"/>
        <end position="195"/>
    </location>
    <ligand>
        <name>NAD(+)</name>
        <dbReference type="ChEBI" id="CHEBI:57540"/>
    </ligand>
</feature>
<evidence type="ECO:0000256" key="2">
    <source>
        <dbReference type="ARBA" id="ARBA00007532"/>
    </source>
</evidence>
<evidence type="ECO:0000256" key="10">
    <source>
        <dbReference type="ARBA" id="ARBA00023157"/>
    </source>
</evidence>
<dbReference type="FunFam" id="3.30.390.30:FF:000001">
    <property type="entry name" value="Dihydrolipoyl dehydrogenase"/>
    <property type="match status" value="1"/>
</dbReference>
<feature type="active site" description="Proton acceptor" evidence="13">
    <location>
        <position position="451"/>
    </location>
</feature>
<dbReference type="Gene3D" id="3.50.50.60">
    <property type="entry name" value="FAD/NAD(P)-binding domain"/>
    <property type="match status" value="2"/>
</dbReference>
<dbReference type="SUPFAM" id="SSF51905">
    <property type="entry name" value="FAD/NAD(P)-binding domain"/>
    <property type="match status" value="1"/>
</dbReference>
<dbReference type="InterPro" id="IPR006258">
    <property type="entry name" value="Lipoamide_DH"/>
</dbReference>
<keyword evidence="10" id="KW-1015">Disulfide bond</keyword>
<dbReference type="PRINTS" id="PR00411">
    <property type="entry name" value="PNDRDTASEI"/>
</dbReference>
<evidence type="ECO:0000256" key="14">
    <source>
        <dbReference type="PIRSR" id="PIRSR000350-3"/>
    </source>
</evidence>
<evidence type="ECO:0000256" key="9">
    <source>
        <dbReference type="ARBA" id="ARBA00023027"/>
    </source>
</evidence>
<dbReference type="InterPro" id="IPR050151">
    <property type="entry name" value="Class-I_Pyr_Nuc-Dis_Oxidored"/>
</dbReference>
<keyword evidence="11 16" id="KW-0676">Redox-active center</keyword>
<dbReference type="FunFam" id="3.50.50.60:FF:000001">
    <property type="entry name" value="Dihydrolipoyl dehydrogenase, mitochondrial"/>
    <property type="match status" value="1"/>
</dbReference>
<feature type="domain" description="FAD/NAD(P)-binding" evidence="18">
    <location>
        <begin position="5"/>
        <end position="334"/>
    </location>
</feature>
<dbReference type="EC" id="1.8.1.4" evidence="3 16"/>
<feature type="disulfide bond" description="Redox-active" evidence="15">
    <location>
        <begin position="49"/>
        <end position="54"/>
    </location>
</feature>
<evidence type="ECO:0000256" key="4">
    <source>
        <dbReference type="ARBA" id="ARBA00016961"/>
    </source>
</evidence>
<dbReference type="EMBL" id="APNK01000015">
    <property type="protein sequence ID" value="KEZ77243.1"/>
    <property type="molecule type" value="Genomic_DNA"/>
</dbReference>
<dbReference type="PIRSF" id="PIRSF000350">
    <property type="entry name" value="Mercury_reductase_MerA"/>
    <property type="match status" value="1"/>
</dbReference>
<keyword evidence="7 14" id="KW-0274">FAD</keyword>
<dbReference type="PATRIC" id="fig|1304275.5.peg.2246"/>
<dbReference type="GO" id="GO:0006103">
    <property type="term" value="P:2-oxoglutarate metabolic process"/>
    <property type="evidence" value="ECO:0007669"/>
    <property type="project" value="TreeGrafter"/>
</dbReference>
<proteinExistence type="inferred from homology"/>
<evidence type="ECO:0000256" key="11">
    <source>
        <dbReference type="ARBA" id="ARBA00023284"/>
    </source>
</evidence>
<dbReference type="eggNOG" id="COG1249">
    <property type="taxonomic scope" value="Bacteria"/>
</dbReference>
<dbReference type="NCBIfam" id="TIGR01350">
    <property type="entry name" value="lipoamide_DH"/>
    <property type="match status" value="1"/>
</dbReference>
<evidence type="ECO:0000313" key="20">
    <source>
        <dbReference type="Proteomes" id="UP000028302"/>
    </source>
</evidence>
<keyword evidence="6 16" id="KW-0285">Flavoprotein</keyword>
<dbReference type="SUPFAM" id="SSF55424">
    <property type="entry name" value="FAD/NAD-linked reductases, dimerisation (C-terminal) domain"/>
    <property type="match status" value="1"/>
</dbReference>
<comment type="catalytic activity">
    <reaction evidence="12 16">
        <text>N(6)-[(R)-dihydrolipoyl]-L-lysyl-[protein] + NAD(+) = N(6)-[(R)-lipoyl]-L-lysyl-[protein] + NADH + H(+)</text>
        <dbReference type="Rhea" id="RHEA:15045"/>
        <dbReference type="Rhea" id="RHEA-COMP:10474"/>
        <dbReference type="Rhea" id="RHEA-COMP:10475"/>
        <dbReference type="ChEBI" id="CHEBI:15378"/>
        <dbReference type="ChEBI" id="CHEBI:57540"/>
        <dbReference type="ChEBI" id="CHEBI:57945"/>
        <dbReference type="ChEBI" id="CHEBI:83099"/>
        <dbReference type="ChEBI" id="CHEBI:83100"/>
        <dbReference type="EC" id="1.8.1.4"/>
    </reaction>
</comment>
<protein>
    <recommendedName>
        <fullName evidence="4 16">Dihydrolipoyl dehydrogenase</fullName>
        <ecNumber evidence="3 16">1.8.1.4</ecNumber>
    </recommendedName>
</protein>
<dbReference type="PANTHER" id="PTHR22912">
    <property type="entry name" value="DISULFIDE OXIDOREDUCTASE"/>
    <property type="match status" value="1"/>
</dbReference>
<dbReference type="InterPro" id="IPR012999">
    <property type="entry name" value="Pyr_OxRdtase_I_AS"/>
</dbReference>
<dbReference type="GO" id="GO:0004148">
    <property type="term" value="F:dihydrolipoyl dehydrogenase (NADH) activity"/>
    <property type="evidence" value="ECO:0007669"/>
    <property type="project" value="UniProtKB-EC"/>
</dbReference>
<dbReference type="Proteomes" id="UP000028302">
    <property type="component" value="Unassembled WGS sequence"/>
</dbReference>
<evidence type="ECO:0000313" key="19">
    <source>
        <dbReference type="EMBL" id="KEZ77243.1"/>
    </source>
</evidence>
<gene>
    <name evidence="19" type="ORF">C41B8_11000</name>
</gene>
<feature type="binding site" evidence="14">
    <location>
        <position position="319"/>
    </location>
    <ligand>
        <name>FAD</name>
        <dbReference type="ChEBI" id="CHEBI:57692"/>
    </ligand>
</feature>
<evidence type="ECO:0000259" key="18">
    <source>
        <dbReference type="Pfam" id="PF07992"/>
    </source>
</evidence>
<feature type="domain" description="Pyridine nucleotide-disulphide oxidoreductase dimerisation" evidence="17">
    <location>
        <begin position="353"/>
        <end position="462"/>
    </location>
</feature>
<comment type="miscellaneous">
    <text evidence="16">The active site is a redox-active disulfide bond.</text>
</comment>
<feature type="binding site" evidence="14">
    <location>
        <position position="278"/>
    </location>
    <ligand>
        <name>NAD(+)</name>
        <dbReference type="ChEBI" id="CHEBI:57540"/>
    </ligand>
</feature>
<keyword evidence="8 16" id="KW-0560">Oxidoreductase</keyword>
<organism evidence="19 20">
    <name type="scientific">Salinisphaera hydrothermalis (strain C41B8)</name>
    <dbReference type="NCBI Taxonomy" id="1304275"/>
    <lineage>
        <taxon>Bacteria</taxon>
        <taxon>Pseudomonadati</taxon>
        <taxon>Pseudomonadota</taxon>
        <taxon>Gammaproteobacteria</taxon>
        <taxon>Salinisphaerales</taxon>
        <taxon>Salinisphaeraceae</taxon>
        <taxon>Salinisphaera</taxon>
    </lineage>
</organism>
<feature type="binding site" evidence="14">
    <location>
        <begin position="325"/>
        <end position="328"/>
    </location>
    <ligand>
        <name>FAD</name>
        <dbReference type="ChEBI" id="CHEBI:57692"/>
    </ligand>
</feature>
<comment type="subcellular location">
    <subcellularLocation>
        <location evidence="1">Cytoplasm</location>
    </subcellularLocation>
</comment>
<evidence type="ECO:0000256" key="5">
    <source>
        <dbReference type="ARBA" id="ARBA00022490"/>
    </source>
</evidence>
<dbReference type="STRING" id="1304275.C41B8_11000"/>
<dbReference type="OrthoDB" id="9800167at2"/>
<feature type="binding site" evidence="14">
    <location>
        <position position="122"/>
    </location>
    <ligand>
        <name>FAD</name>
        <dbReference type="ChEBI" id="CHEBI:57692"/>
    </ligand>
</feature>
<dbReference type="Pfam" id="PF02852">
    <property type="entry name" value="Pyr_redox_dim"/>
    <property type="match status" value="1"/>
</dbReference>
<sequence length="479" mass="51229">MSKEYDVVVIGAGPAGYVAAIRAAQLGMNVVCIDKWLNLDDKPSLGGTCLNAGCIPSKALLESSELYHRANHEFATHGLKVGDVEMDIAQMQKRKAGVVKELTGGIASLFKANGVESLAGSGQVVDSGEVKYTSHDGDEQTIKTENIIIASGSIPVELDIAPFDGELIVDSWGALEFDEVPKKVGVIGAGYIGVELGSVWSRLGAEVTLLEAVEDFMPIADRDVAKEALKTFKKQGLDIQLGARVTSAKTNKKSVRVEYTQGDENKSETFDRLIVAVGRRPNTANLCAKGAQVELDDKGFVDTDDFYRTSLPGVYAVGDVVGNPMLAHKGMEEGVTVAEILAGQKPHVNYDAIPSVVYTTPELAWVGKSEAQVKAAGIDYRVGQIPFAANGRAKALGQQGGFVKMIADAQTDEILGVHMIGPYVSELVQEMVVAMEYKASSEDIARIMHGHPTLSETVHEAALAVDGRPIHFPPPRKKK</sequence>
<keyword evidence="9 14" id="KW-0520">NAD</keyword>
<dbReference type="Pfam" id="PF07992">
    <property type="entry name" value="Pyr_redox_2"/>
    <property type="match status" value="1"/>
</dbReference>
<comment type="caution">
    <text evidence="19">The sequence shown here is derived from an EMBL/GenBank/DDBJ whole genome shotgun (WGS) entry which is preliminary data.</text>
</comment>
<evidence type="ECO:0000256" key="8">
    <source>
        <dbReference type="ARBA" id="ARBA00023002"/>
    </source>
</evidence>
<evidence type="ECO:0000256" key="15">
    <source>
        <dbReference type="PIRSR" id="PIRSR000350-4"/>
    </source>
</evidence>
<dbReference type="GO" id="GO:0050660">
    <property type="term" value="F:flavin adenine dinucleotide binding"/>
    <property type="evidence" value="ECO:0007669"/>
    <property type="project" value="InterPro"/>
</dbReference>
<reference evidence="19 20" key="1">
    <citation type="submission" date="2013-03" db="EMBL/GenBank/DDBJ databases">
        <title>Salinisphaera hydrothermalis C41B8 Genome Sequencing.</title>
        <authorList>
            <person name="Li C."/>
            <person name="Lai Q."/>
            <person name="Shao Z."/>
        </authorList>
    </citation>
    <scope>NUCLEOTIDE SEQUENCE [LARGE SCALE GENOMIC DNA]</scope>
    <source>
        <strain evidence="19 20">C41B8</strain>
    </source>
</reference>
<evidence type="ECO:0000256" key="1">
    <source>
        <dbReference type="ARBA" id="ARBA00004496"/>
    </source>
</evidence>
<keyword evidence="14" id="KW-0547">Nucleotide-binding</keyword>
<evidence type="ECO:0000259" key="17">
    <source>
        <dbReference type="Pfam" id="PF02852"/>
    </source>
</evidence>
<evidence type="ECO:0000256" key="3">
    <source>
        <dbReference type="ARBA" id="ARBA00012608"/>
    </source>
</evidence>
<dbReference type="PRINTS" id="PR00368">
    <property type="entry name" value="FADPNR"/>
</dbReference>
<dbReference type="GO" id="GO:0005737">
    <property type="term" value="C:cytoplasm"/>
    <property type="evidence" value="ECO:0007669"/>
    <property type="project" value="UniProtKB-SubCell"/>
</dbReference>
<feature type="binding site" evidence="14">
    <location>
        <position position="58"/>
    </location>
    <ligand>
        <name>FAD</name>
        <dbReference type="ChEBI" id="CHEBI:57692"/>
    </ligand>
</feature>
<keyword evidence="20" id="KW-1185">Reference proteome</keyword>
<dbReference type="PANTHER" id="PTHR22912:SF224">
    <property type="entry name" value="DIHYDROLIPOYL DEHYDROGENASE"/>
    <property type="match status" value="1"/>
</dbReference>
<dbReference type="InterPro" id="IPR001100">
    <property type="entry name" value="Pyr_nuc-diS_OxRdtase"/>
</dbReference>
<keyword evidence="5" id="KW-0963">Cytoplasm</keyword>
<dbReference type="InterPro" id="IPR036188">
    <property type="entry name" value="FAD/NAD-bd_sf"/>
</dbReference>
<name>A0A084IKK9_SALHC</name>
<comment type="cofactor">
    <cofactor evidence="14 16">
        <name>FAD</name>
        <dbReference type="ChEBI" id="CHEBI:57692"/>
    </cofactor>
    <text evidence="14 16">Binds 1 FAD per subunit.</text>
</comment>
<dbReference type="InterPro" id="IPR016156">
    <property type="entry name" value="FAD/NAD-linked_Rdtase_dimer_sf"/>
</dbReference>
<evidence type="ECO:0000256" key="12">
    <source>
        <dbReference type="ARBA" id="ARBA00049187"/>
    </source>
</evidence>
<dbReference type="InterPro" id="IPR004099">
    <property type="entry name" value="Pyr_nucl-diS_OxRdtase_dimer"/>
</dbReference>
<comment type="similarity">
    <text evidence="2 16">Belongs to the class-I pyridine nucleotide-disulfide oxidoreductase family.</text>
</comment>
<dbReference type="RefSeq" id="WP_037337890.1">
    <property type="nucleotide sequence ID" value="NZ_APNK01000015.1"/>
</dbReference>
<feature type="binding site" evidence="14">
    <location>
        <position position="211"/>
    </location>
    <ligand>
        <name>NAD(+)</name>
        <dbReference type="ChEBI" id="CHEBI:57540"/>
    </ligand>
</feature>
<dbReference type="PROSITE" id="PS00076">
    <property type="entry name" value="PYRIDINE_REDOX_1"/>
    <property type="match status" value="1"/>
</dbReference>
<evidence type="ECO:0000256" key="6">
    <source>
        <dbReference type="ARBA" id="ARBA00022630"/>
    </source>
</evidence>
<accession>A0A084IKK9</accession>
<dbReference type="InterPro" id="IPR023753">
    <property type="entry name" value="FAD/NAD-binding_dom"/>
</dbReference>